<dbReference type="Proteomes" id="UP000176377">
    <property type="component" value="Unassembled WGS sequence"/>
</dbReference>
<feature type="transmembrane region" description="Helical" evidence="1">
    <location>
        <begin position="45"/>
        <end position="64"/>
    </location>
</feature>
<evidence type="ECO:0000256" key="1">
    <source>
        <dbReference type="SAM" id="Phobius"/>
    </source>
</evidence>
<gene>
    <name evidence="2" type="ORF">A2765_01060</name>
</gene>
<reference evidence="2 3" key="1">
    <citation type="journal article" date="2016" name="Nat. Commun.">
        <title>Thousands of microbial genomes shed light on interconnected biogeochemical processes in an aquifer system.</title>
        <authorList>
            <person name="Anantharaman K."/>
            <person name="Brown C.T."/>
            <person name="Hug L.A."/>
            <person name="Sharon I."/>
            <person name="Castelle C.J."/>
            <person name="Probst A.J."/>
            <person name="Thomas B.C."/>
            <person name="Singh A."/>
            <person name="Wilkins M.J."/>
            <person name="Karaoz U."/>
            <person name="Brodie E.L."/>
            <person name="Williams K.H."/>
            <person name="Hubbard S.S."/>
            <person name="Banfield J.F."/>
        </authorList>
    </citation>
    <scope>NUCLEOTIDE SEQUENCE [LARGE SCALE GENOMIC DNA]</scope>
</reference>
<dbReference type="EMBL" id="MFLA01000013">
    <property type="protein sequence ID" value="OGG60141.1"/>
    <property type="molecule type" value="Genomic_DNA"/>
</dbReference>
<protein>
    <submittedName>
        <fullName evidence="2">Uncharacterized protein</fullName>
    </submittedName>
</protein>
<keyword evidence="1" id="KW-0812">Transmembrane</keyword>
<dbReference type="AlphaFoldDB" id="A0A1F6DFG9"/>
<name>A0A1F6DFG9_9BACT</name>
<accession>A0A1F6DFG9</accession>
<sequence>MMNENTAATLAPAKSLLSHALRCLPPTLAATAAAALLHASQHGLSWWTAGYATAAFIVIGIVCWRTIH</sequence>
<keyword evidence="1" id="KW-0472">Membrane</keyword>
<evidence type="ECO:0000313" key="3">
    <source>
        <dbReference type="Proteomes" id="UP000176377"/>
    </source>
</evidence>
<evidence type="ECO:0000313" key="2">
    <source>
        <dbReference type="EMBL" id="OGG60141.1"/>
    </source>
</evidence>
<proteinExistence type="predicted"/>
<organism evidence="2 3">
    <name type="scientific">Candidatus Kaiserbacteria bacterium RIFCSPHIGHO2_01_FULL_56_24</name>
    <dbReference type="NCBI Taxonomy" id="1798487"/>
    <lineage>
        <taxon>Bacteria</taxon>
        <taxon>Candidatus Kaiseribacteriota</taxon>
    </lineage>
</organism>
<keyword evidence="1" id="KW-1133">Transmembrane helix</keyword>
<comment type="caution">
    <text evidence="2">The sequence shown here is derived from an EMBL/GenBank/DDBJ whole genome shotgun (WGS) entry which is preliminary data.</text>
</comment>